<evidence type="ECO:0000256" key="3">
    <source>
        <dbReference type="ARBA" id="ARBA00022723"/>
    </source>
</evidence>
<keyword evidence="3" id="KW-0479">Metal-binding</keyword>
<dbReference type="Pfam" id="PF15613">
    <property type="entry name" value="WSD"/>
    <property type="match status" value="1"/>
</dbReference>
<evidence type="ECO:0000256" key="13">
    <source>
        <dbReference type="SAM" id="MobiDB-lite"/>
    </source>
</evidence>
<dbReference type="Pfam" id="PF00628">
    <property type="entry name" value="PHD"/>
    <property type="match status" value="1"/>
</dbReference>
<feature type="domain" description="Bromo" evidence="14">
    <location>
        <begin position="1102"/>
        <end position="1172"/>
    </location>
</feature>
<dbReference type="PROSITE" id="PS50827">
    <property type="entry name" value="DDT"/>
    <property type="match status" value="1"/>
</dbReference>
<evidence type="ECO:0000256" key="12">
    <source>
        <dbReference type="SAM" id="Coils"/>
    </source>
</evidence>
<dbReference type="InterPro" id="IPR001487">
    <property type="entry name" value="Bromodomain"/>
</dbReference>
<keyword evidence="19" id="KW-1185">Reference proteome</keyword>
<feature type="region of interest" description="Disordered" evidence="13">
    <location>
        <begin position="1048"/>
        <end position="1070"/>
    </location>
</feature>
<dbReference type="GO" id="GO:0003677">
    <property type="term" value="F:DNA binding"/>
    <property type="evidence" value="ECO:0007669"/>
    <property type="project" value="InterPro"/>
</dbReference>
<dbReference type="Gene3D" id="1.20.920.10">
    <property type="entry name" value="Bromodomain-like"/>
    <property type="match status" value="1"/>
</dbReference>
<dbReference type="Pfam" id="PF15612">
    <property type="entry name" value="WHIM1"/>
    <property type="match status" value="1"/>
</dbReference>
<dbReference type="InterPro" id="IPR011011">
    <property type="entry name" value="Znf_FYVE_PHD"/>
</dbReference>
<protein>
    <submittedName>
        <fullName evidence="18">Uncharacterized protein</fullName>
    </submittedName>
</protein>
<dbReference type="AlphaFoldDB" id="A0A9P1II78"/>
<dbReference type="PROSITE" id="PS50016">
    <property type="entry name" value="ZF_PHD_2"/>
    <property type="match status" value="1"/>
</dbReference>
<evidence type="ECO:0000256" key="9">
    <source>
        <dbReference type="ARBA" id="ARBA00023242"/>
    </source>
</evidence>
<dbReference type="PROSITE" id="PS50014">
    <property type="entry name" value="BROMODOMAIN_2"/>
    <property type="match status" value="1"/>
</dbReference>
<dbReference type="InterPro" id="IPR028942">
    <property type="entry name" value="WHIM1_dom"/>
</dbReference>
<accession>A0A9P1II78</accession>
<evidence type="ECO:0000256" key="2">
    <source>
        <dbReference type="ARBA" id="ARBA00007444"/>
    </source>
</evidence>
<comment type="subcellular location">
    <subcellularLocation>
        <location evidence="1">Nucleus</location>
    </subcellularLocation>
</comment>
<feature type="compositionally biased region" description="Acidic residues" evidence="13">
    <location>
        <begin position="353"/>
        <end position="364"/>
    </location>
</feature>
<dbReference type="SMART" id="SM00391">
    <property type="entry name" value="MBD"/>
    <property type="match status" value="1"/>
</dbReference>
<dbReference type="Proteomes" id="UP001152747">
    <property type="component" value="Unassembled WGS sequence"/>
</dbReference>
<dbReference type="PROSITE" id="PS50982">
    <property type="entry name" value="MBD"/>
    <property type="match status" value="1"/>
</dbReference>
<evidence type="ECO:0000259" key="15">
    <source>
        <dbReference type="PROSITE" id="PS50016"/>
    </source>
</evidence>
<feature type="region of interest" description="Disordered" evidence="13">
    <location>
        <begin position="134"/>
        <end position="171"/>
    </location>
</feature>
<dbReference type="EMBL" id="CANHGI010000003">
    <property type="protein sequence ID" value="CAI5445520.1"/>
    <property type="molecule type" value="Genomic_DNA"/>
</dbReference>
<feature type="domain" description="DDT" evidence="16">
    <location>
        <begin position="405"/>
        <end position="469"/>
    </location>
</feature>
<evidence type="ECO:0000313" key="19">
    <source>
        <dbReference type="Proteomes" id="UP001152747"/>
    </source>
</evidence>
<dbReference type="InterPro" id="IPR019787">
    <property type="entry name" value="Znf_PHD-finger"/>
</dbReference>
<dbReference type="GO" id="GO:0008270">
    <property type="term" value="F:zinc ion binding"/>
    <property type="evidence" value="ECO:0007669"/>
    <property type="project" value="UniProtKB-KW"/>
</dbReference>
<evidence type="ECO:0000259" key="17">
    <source>
        <dbReference type="PROSITE" id="PS50982"/>
    </source>
</evidence>
<dbReference type="InterPro" id="IPR018501">
    <property type="entry name" value="DDT_dom"/>
</dbReference>
<dbReference type="InterPro" id="IPR018359">
    <property type="entry name" value="Bromodomain_CS"/>
</dbReference>
<evidence type="ECO:0000256" key="8">
    <source>
        <dbReference type="ARBA" id="ARBA00023163"/>
    </source>
</evidence>
<name>A0A9P1II78_9PELO</name>
<keyword evidence="4 11" id="KW-0863">Zinc-finger</keyword>
<dbReference type="SMART" id="SM00571">
    <property type="entry name" value="DDT"/>
    <property type="match status" value="1"/>
</dbReference>
<dbReference type="InterPro" id="IPR001965">
    <property type="entry name" value="Znf_PHD"/>
</dbReference>
<dbReference type="Pfam" id="PF01429">
    <property type="entry name" value="MBD"/>
    <property type="match status" value="1"/>
</dbReference>
<comment type="similarity">
    <text evidence="2">Belongs to the WAL family.</text>
</comment>
<feature type="compositionally biased region" description="Low complexity" evidence="13">
    <location>
        <begin position="134"/>
        <end position="170"/>
    </location>
</feature>
<feature type="compositionally biased region" description="Basic and acidic residues" evidence="13">
    <location>
        <begin position="96"/>
        <end position="115"/>
    </location>
</feature>
<feature type="domain" description="MBD" evidence="17">
    <location>
        <begin position="216"/>
        <end position="288"/>
    </location>
</feature>
<feature type="domain" description="PHD-type" evidence="15">
    <location>
        <begin position="924"/>
        <end position="973"/>
    </location>
</feature>
<dbReference type="SUPFAM" id="SSF57903">
    <property type="entry name" value="FYVE/PHD zinc finger"/>
    <property type="match status" value="2"/>
</dbReference>
<keyword evidence="7 10" id="KW-0103">Bromodomain</keyword>
<dbReference type="CDD" id="cd15545">
    <property type="entry name" value="PHD_BAZ2A_like"/>
    <property type="match status" value="1"/>
</dbReference>
<dbReference type="InterPro" id="IPR028941">
    <property type="entry name" value="WHIM2_dom"/>
</dbReference>
<evidence type="ECO:0000256" key="4">
    <source>
        <dbReference type="ARBA" id="ARBA00022771"/>
    </source>
</evidence>
<reference evidence="18" key="1">
    <citation type="submission" date="2022-11" db="EMBL/GenBank/DDBJ databases">
        <authorList>
            <person name="Kikuchi T."/>
        </authorList>
    </citation>
    <scope>NUCLEOTIDE SEQUENCE</scope>
    <source>
        <strain evidence="18">PS1010</strain>
    </source>
</reference>
<evidence type="ECO:0000256" key="7">
    <source>
        <dbReference type="ARBA" id="ARBA00023117"/>
    </source>
</evidence>
<dbReference type="InterPro" id="IPR001739">
    <property type="entry name" value="Methyl_CpG_DNA-bd"/>
</dbReference>
<evidence type="ECO:0000259" key="14">
    <source>
        <dbReference type="PROSITE" id="PS50014"/>
    </source>
</evidence>
<keyword evidence="12" id="KW-0175">Coiled coil</keyword>
<keyword evidence="5" id="KW-0862">Zinc</keyword>
<dbReference type="Pfam" id="PF00439">
    <property type="entry name" value="Bromodomain"/>
    <property type="match status" value="1"/>
</dbReference>
<dbReference type="PROSITE" id="PS00633">
    <property type="entry name" value="BROMODOMAIN_1"/>
    <property type="match status" value="1"/>
</dbReference>
<evidence type="ECO:0000256" key="1">
    <source>
        <dbReference type="ARBA" id="ARBA00004123"/>
    </source>
</evidence>
<comment type="caution">
    <text evidence="18">The sequence shown here is derived from an EMBL/GenBank/DDBJ whole genome shotgun (WGS) entry which is preliminary data.</text>
</comment>
<dbReference type="PANTHER" id="PTHR45915:SF2">
    <property type="entry name" value="TOUTATIS, ISOFORM E"/>
    <property type="match status" value="1"/>
</dbReference>
<organism evidence="18 19">
    <name type="scientific">Caenorhabditis angaria</name>
    <dbReference type="NCBI Taxonomy" id="860376"/>
    <lineage>
        <taxon>Eukaryota</taxon>
        <taxon>Metazoa</taxon>
        <taxon>Ecdysozoa</taxon>
        <taxon>Nematoda</taxon>
        <taxon>Chromadorea</taxon>
        <taxon>Rhabditida</taxon>
        <taxon>Rhabditina</taxon>
        <taxon>Rhabditomorpha</taxon>
        <taxon>Rhabditoidea</taxon>
        <taxon>Rhabditidae</taxon>
        <taxon>Peloderinae</taxon>
        <taxon>Caenorhabditis</taxon>
    </lineage>
</organism>
<dbReference type="SMART" id="SM00249">
    <property type="entry name" value="PHD"/>
    <property type="match status" value="2"/>
</dbReference>
<dbReference type="InterPro" id="IPR036427">
    <property type="entry name" value="Bromodomain-like_sf"/>
</dbReference>
<feature type="region of interest" description="Disordered" evidence="13">
    <location>
        <begin position="17"/>
        <end position="63"/>
    </location>
</feature>
<dbReference type="SMART" id="SM00297">
    <property type="entry name" value="BROMO"/>
    <property type="match status" value="1"/>
</dbReference>
<dbReference type="SUPFAM" id="SSF54171">
    <property type="entry name" value="DNA-binding domain"/>
    <property type="match status" value="1"/>
</dbReference>
<dbReference type="Gene3D" id="3.30.890.10">
    <property type="entry name" value="Methyl-cpg-binding Protein 2, Chain A"/>
    <property type="match status" value="1"/>
</dbReference>
<feature type="compositionally biased region" description="Low complexity" evidence="13">
    <location>
        <begin position="1056"/>
        <end position="1070"/>
    </location>
</feature>
<dbReference type="Gene3D" id="3.30.40.10">
    <property type="entry name" value="Zinc/RING finger domain, C3HC4 (zinc finger)"/>
    <property type="match status" value="2"/>
</dbReference>
<evidence type="ECO:0000256" key="6">
    <source>
        <dbReference type="ARBA" id="ARBA00023015"/>
    </source>
</evidence>
<proteinExistence type="inferred from homology"/>
<feature type="coiled-coil region" evidence="12">
    <location>
        <begin position="598"/>
        <end position="632"/>
    </location>
</feature>
<dbReference type="PRINTS" id="PR00503">
    <property type="entry name" value="BROMODOMAIN"/>
</dbReference>
<evidence type="ECO:0000256" key="5">
    <source>
        <dbReference type="ARBA" id="ARBA00022833"/>
    </source>
</evidence>
<dbReference type="GO" id="GO:0000785">
    <property type="term" value="C:chromatin"/>
    <property type="evidence" value="ECO:0007669"/>
    <property type="project" value="TreeGrafter"/>
</dbReference>
<dbReference type="OrthoDB" id="784962at2759"/>
<dbReference type="InterPro" id="IPR013083">
    <property type="entry name" value="Znf_RING/FYVE/PHD"/>
</dbReference>
<dbReference type="GO" id="GO:0005634">
    <property type="term" value="C:nucleus"/>
    <property type="evidence" value="ECO:0007669"/>
    <property type="project" value="UniProtKB-SubCell"/>
</dbReference>
<dbReference type="CDD" id="cd15489">
    <property type="entry name" value="PHD_SF"/>
    <property type="match status" value="1"/>
</dbReference>
<dbReference type="InterPro" id="IPR016177">
    <property type="entry name" value="DNA-bd_dom_sf"/>
</dbReference>
<gene>
    <name evidence="18" type="ORF">CAMP_LOCUS8157</name>
</gene>
<sequence length="1203" mass="136734">MNDPNAFLLMLTAAAQQQQQQQKMQVQKEKEKEQVKNGELSVSPSTSSSASSSTVNLPENPNPQQQISAETILMWQTMMQAQLMQQMAANVAKNAADAEKKRKEEEAKKLKAKKLREEAENMQKVQVEMMLKKLMQQHQQAKSSNQPTTSSATSNSQQSTAANSNSNQNPLKNLVDNAMWQLVANQMIQQQQTKIEQEHQKLLDEKEEDPEKKKAKIADFQARVPLKFGWKRQTCVRMITAGGVRGDVIYYAPCGKKLTTYAEVQRYLAKNATSFISRDNFYFNARMIIGEFIVPKGDGDFLKLSEEEMAKELAKLLSIKTPATDSELTPKPAPLENPQKKLEKINEPPLEPLVEEDLNPDDVEDHMPQSFTEEHKSREPNEDLLVHEFRQLADLSRIENQCLDGEAFGNALMIFEFVKNFGAVLGIPDEISMGIEELCAGIGGEQKVADRFLGLVRKLLRLAMEFPGIEVEKQKTRFGEGGGDLGMDRENFSEVMRLFLDNRPGNGPKLAKNLENRTFLQLESLEKSQILAFICDELVSSKNVVNEIDRNLEEISRLKGEKWMREGKARALRGAIHGAQPKVTEDRGAFGQCEVLSKDEEKMSIFEMEQTISELTNEANSINRRINETNLKIRCAPFGFDRFYRHYWILPNIDTIFVESIESGGKNNPACEVLEIAKNDPPPLLSSQKDFIDCDVVACVEDLIDSTILTRANADNRLRKRYRRIDNRFKYGWWTIDSMKALDALRTSLHGRGVRERCLHRLLTKTWFLNELKFGKLTLLPVETHLNHSKIHVDSWNRIEKAANQLIRRIQMSDVSKLPNSDPKPIVTPASMSLSQVVQDDEVWLTYEPENALLGSQKEPEKIIEKIQQIPDMVAEKFWRPCRKIEDWSEFLAHAQTDGVTTSQLMAAVQTLESWIAWEKSAREAICQICKSQDGDEMLVCDGCETGCHMECFRPVMKSVPNGDWFCPRCKEERNPAKKICMFCGKEAKDKDKDALFYCVRCALHTHLECANDASNHEKSADGYKCPNCVDAMTMRFVKPAIFRSESVERKEQQEEQQQQGEATETTEVATATKRKHVSNASIVLPLELVVEICTIALDDLEAHAAAGPFLEPVNLRAVPGYRKVIQQPMDLSTVRKRNSNAFYENVDEFAADIQLIFDNCKTFNMDDSPVGQAGINLSKFFQKRWKALKMTYSKKSNKRLKI</sequence>
<keyword evidence="9" id="KW-0539">Nucleus</keyword>
<evidence type="ECO:0000256" key="10">
    <source>
        <dbReference type="PROSITE-ProRule" id="PRU00035"/>
    </source>
</evidence>
<evidence type="ECO:0000256" key="11">
    <source>
        <dbReference type="PROSITE-ProRule" id="PRU00146"/>
    </source>
</evidence>
<feature type="compositionally biased region" description="Basic and acidic residues" evidence="13">
    <location>
        <begin position="26"/>
        <end position="36"/>
    </location>
</feature>
<evidence type="ECO:0000259" key="16">
    <source>
        <dbReference type="PROSITE" id="PS50827"/>
    </source>
</evidence>
<dbReference type="SUPFAM" id="SSF47370">
    <property type="entry name" value="Bromodomain"/>
    <property type="match status" value="1"/>
</dbReference>
<feature type="region of interest" description="Disordered" evidence="13">
    <location>
        <begin position="324"/>
        <end position="379"/>
    </location>
</feature>
<evidence type="ECO:0000313" key="18">
    <source>
        <dbReference type="EMBL" id="CAI5445520.1"/>
    </source>
</evidence>
<feature type="region of interest" description="Disordered" evidence="13">
    <location>
        <begin position="95"/>
        <end position="115"/>
    </location>
</feature>
<keyword evidence="8" id="KW-0804">Transcription</keyword>
<dbReference type="PANTHER" id="PTHR45915">
    <property type="entry name" value="TRANSCRIPTION INTERMEDIARY FACTOR"/>
    <property type="match status" value="1"/>
</dbReference>
<keyword evidence="6" id="KW-0805">Transcription regulation</keyword>
<feature type="compositionally biased region" description="Low complexity" evidence="13">
    <location>
        <begin position="41"/>
        <end position="55"/>
    </location>
</feature>